<evidence type="ECO:0000259" key="6">
    <source>
        <dbReference type="Pfam" id="PF13178"/>
    </source>
</evidence>
<feature type="compositionally biased region" description="Polar residues" evidence="5">
    <location>
        <begin position="301"/>
        <end position="317"/>
    </location>
</feature>
<evidence type="ECO:0000256" key="2">
    <source>
        <dbReference type="ARBA" id="ARBA00024341"/>
    </source>
</evidence>
<feature type="region of interest" description="Disordered" evidence="5">
    <location>
        <begin position="301"/>
        <end position="331"/>
    </location>
</feature>
<evidence type="ECO:0000256" key="5">
    <source>
        <dbReference type="SAM" id="MobiDB-lite"/>
    </source>
</evidence>
<dbReference type="SMART" id="SM00015">
    <property type="entry name" value="IQ"/>
    <property type="match status" value="2"/>
</dbReference>
<gene>
    <name evidence="8" type="primary">LOC111011597</name>
</gene>
<comment type="similarity">
    <text evidence="2">Belongs to the IQD family.</text>
</comment>
<accession>A0A6J1CH37</accession>
<dbReference type="Gene3D" id="1.20.5.190">
    <property type="match status" value="1"/>
</dbReference>
<dbReference type="InterPro" id="IPR000048">
    <property type="entry name" value="IQ_motif_EF-hand-BS"/>
</dbReference>
<dbReference type="OrthoDB" id="1686972at2759"/>
<dbReference type="AlphaFoldDB" id="A0A6J1CH37"/>
<dbReference type="PANTHER" id="PTHR32295:SF174">
    <property type="entry name" value="PROTEIN IQ-DOMAIN 24"/>
    <property type="match status" value="1"/>
</dbReference>
<dbReference type="InterPro" id="IPR027417">
    <property type="entry name" value="P-loop_NTPase"/>
</dbReference>
<dbReference type="PANTHER" id="PTHR32295">
    <property type="entry name" value="IQ-DOMAIN 5-RELATED"/>
    <property type="match status" value="1"/>
</dbReference>
<protein>
    <submittedName>
        <fullName evidence="8">Protein IQ-DOMAIN 14-like</fullName>
    </submittedName>
</protein>
<keyword evidence="7" id="KW-1185">Reference proteome</keyword>
<sequence>MEDAAAVQIQSAFRGYLARRALRALKALVKLQALVRGHIVRKQMADMLRRMQTLVRLQTRARAGRSNLSDSVHSTRKSSLAHVHRCGSNANLKDGTVIDRPQVGSSWLDRWMEENLWNNRDMPLKNIHAEDEKIDKILEVDTWKPHLKSQQGNISGFKNSQMAPDFKNQSFITVDSPLKHSSKAANPMSSLSSGEASLSSLKFPVGKYEAAPRTAENSPQVHSASSRRGNSARRATLSPTRSEYAWGYFSGYAGYPNYMANTESSKAKVRSQSAPKQRVEFEKYGSNKWYAQGSWDAGSFSNNGISHEPNSSNNVNSVAGRMAKFASTKSR</sequence>
<dbReference type="KEGG" id="mcha:111011597"/>
<dbReference type="InterPro" id="IPR025064">
    <property type="entry name" value="DUF4005"/>
</dbReference>
<evidence type="ECO:0000313" key="8">
    <source>
        <dbReference type="RefSeq" id="XP_022141125.1"/>
    </source>
</evidence>
<dbReference type="Proteomes" id="UP000504603">
    <property type="component" value="Unplaced"/>
</dbReference>
<dbReference type="SUPFAM" id="SSF52540">
    <property type="entry name" value="P-loop containing nucleoside triphosphate hydrolases"/>
    <property type="match status" value="1"/>
</dbReference>
<evidence type="ECO:0000256" key="3">
    <source>
        <dbReference type="ARBA" id="ARBA00024378"/>
    </source>
</evidence>
<dbReference type="CDD" id="cd23767">
    <property type="entry name" value="IQCD"/>
    <property type="match status" value="1"/>
</dbReference>
<dbReference type="Pfam" id="PF13178">
    <property type="entry name" value="DUF4005"/>
    <property type="match status" value="1"/>
</dbReference>
<feature type="domain" description="DUF4005" evidence="6">
    <location>
        <begin position="218"/>
        <end position="303"/>
    </location>
</feature>
<keyword evidence="1" id="KW-0112">Calmodulin-binding</keyword>
<dbReference type="GO" id="GO:0005516">
    <property type="term" value="F:calmodulin binding"/>
    <property type="evidence" value="ECO:0007669"/>
    <property type="project" value="UniProtKB-KW"/>
</dbReference>
<reference evidence="8" key="1">
    <citation type="submission" date="2025-08" db="UniProtKB">
        <authorList>
            <consortium name="RefSeq"/>
        </authorList>
    </citation>
    <scope>IDENTIFICATION</scope>
</reference>
<dbReference type="Pfam" id="PF00612">
    <property type="entry name" value="IQ"/>
    <property type="match status" value="2"/>
</dbReference>
<evidence type="ECO:0000313" key="7">
    <source>
        <dbReference type="Proteomes" id="UP000504603"/>
    </source>
</evidence>
<dbReference type="PROSITE" id="PS50096">
    <property type="entry name" value="IQ"/>
    <property type="match status" value="2"/>
</dbReference>
<feature type="region of interest" description="Disordered" evidence="5">
    <location>
        <begin position="210"/>
        <end position="237"/>
    </location>
</feature>
<dbReference type="GeneID" id="111011597"/>
<dbReference type="RefSeq" id="XP_022141125.1">
    <property type="nucleotide sequence ID" value="XM_022285433.1"/>
</dbReference>
<comment type="function">
    <text evidence="4">May be involved in cooperative interactions with calmodulins or calmodulin-like proteins. Recruits calmodulin proteins to microtubules, thus being a potential scaffold in cellular signaling and trafficking. May associate with nucleic acids and regulate gene expression at the transcriptional or post-transcriptional level.</text>
</comment>
<evidence type="ECO:0000256" key="4">
    <source>
        <dbReference type="ARBA" id="ARBA00045534"/>
    </source>
</evidence>
<name>A0A6J1CH37_MOMCH</name>
<comment type="subunit">
    <text evidence="3">Binds to multiple calmodulin (CaM) in the presence of Ca(2+) and CaM-like proteins.</text>
</comment>
<evidence type="ECO:0000256" key="1">
    <source>
        <dbReference type="ARBA" id="ARBA00022860"/>
    </source>
</evidence>
<proteinExistence type="inferred from homology"/>
<organism evidence="7 8">
    <name type="scientific">Momordica charantia</name>
    <name type="common">Bitter gourd</name>
    <name type="synonym">Balsam pear</name>
    <dbReference type="NCBI Taxonomy" id="3673"/>
    <lineage>
        <taxon>Eukaryota</taxon>
        <taxon>Viridiplantae</taxon>
        <taxon>Streptophyta</taxon>
        <taxon>Embryophyta</taxon>
        <taxon>Tracheophyta</taxon>
        <taxon>Spermatophyta</taxon>
        <taxon>Magnoliopsida</taxon>
        <taxon>eudicotyledons</taxon>
        <taxon>Gunneridae</taxon>
        <taxon>Pentapetalae</taxon>
        <taxon>rosids</taxon>
        <taxon>fabids</taxon>
        <taxon>Cucurbitales</taxon>
        <taxon>Cucurbitaceae</taxon>
        <taxon>Momordiceae</taxon>
        <taxon>Momordica</taxon>
    </lineage>
</organism>
<feature type="compositionally biased region" description="Low complexity" evidence="5">
    <location>
        <begin position="223"/>
        <end position="235"/>
    </location>
</feature>